<dbReference type="GO" id="GO:0006355">
    <property type="term" value="P:regulation of DNA-templated transcription"/>
    <property type="evidence" value="ECO:0007669"/>
    <property type="project" value="InterPro"/>
</dbReference>
<dbReference type="Gene3D" id="1.10.10.10">
    <property type="entry name" value="Winged helix-like DNA-binding domain superfamily/Winged helix DNA-binding domain"/>
    <property type="match status" value="1"/>
</dbReference>
<evidence type="ECO:0000259" key="7">
    <source>
        <dbReference type="PROSITE" id="PS51372"/>
    </source>
</evidence>
<dbReference type="Gene3D" id="3.40.930.10">
    <property type="entry name" value="Mannitol-specific EII, Chain A"/>
    <property type="match status" value="1"/>
</dbReference>
<dbReference type="PROSITE" id="PS00372">
    <property type="entry name" value="PTS_EIIA_TYPE_2_HIS"/>
    <property type="match status" value="1"/>
</dbReference>
<gene>
    <name evidence="8" type="ORF">QD47_01860</name>
</gene>
<keyword evidence="9" id="KW-1185">Reference proteome</keyword>
<proteinExistence type="predicted"/>
<accession>A0A0D7X851</accession>
<dbReference type="SUPFAM" id="SSF46785">
    <property type="entry name" value="Winged helix' DNA-binding domain"/>
    <property type="match status" value="1"/>
</dbReference>
<dbReference type="CDD" id="cd05568">
    <property type="entry name" value="PTS_IIB_bgl_like"/>
    <property type="match status" value="1"/>
</dbReference>
<evidence type="ECO:0000256" key="3">
    <source>
        <dbReference type="ARBA" id="ARBA00023159"/>
    </source>
</evidence>
<evidence type="ECO:0000259" key="6">
    <source>
        <dbReference type="PROSITE" id="PS51099"/>
    </source>
</evidence>
<dbReference type="AlphaFoldDB" id="A0A0D7X851"/>
<comment type="caution">
    <text evidence="8">The sequence shown here is derived from an EMBL/GenBank/DDBJ whole genome shotgun (WGS) entry which is preliminary data.</text>
</comment>
<dbReference type="InterPro" id="IPR036634">
    <property type="entry name" value="PRD_sf"/>
</dbReference>
<feature type="domain" description="PTS EIIB type-2" evidence="6">
    <location>
        <begin position="402"/>
        <end position="496"/>
    </location>
</feature>
<dbReference type="PANTHER" id="PTHR30185">
    <property type="entry name" value="CRYPTIC BETA-GLUCOSIDE BGL OPERON ANTITERMINATOR"/>
    <property type="match status" value="1"/>
</dbReference>
<dbReference type="Pfam" id="PF00359">
    <property type="entry name" value="PTS_EIIA_2"/>
    <property type="match status" value="1"/>
</dbReference>
<dbReference type="InterPro" id="IPR002178">
    <property type="entry name" value="PTS_EIIA_type-2_dom"/>
</dbReference>
<dbReference type="InterPro" id="IPR016152">
    <property type="entry name" value="PTrfase/Anion_transptr"/>
</dbReference>
<dbReference type="SUPFAM" id="SSF63520">
    <property type="entry name" value="PTS-regulatory domain, PRD"/>
    <property type="match status" value="1"/>
</dbReference>
<dbReference type="InterPro" id="IPR013011">
    <property type="entry name" value="PTS_EIIB_2"/>
</dbReference>
<dbReference type="InterPro" id="IPR036390">
    <property type="entry name" value="WH_DNA-bd_sf"/>
</dbReference>
<dbReference type="OrthoDB" id="3710983at2"/>
<dbReference type="InterPro" id="IPR050661">
    <property type="entry name" value="BglG_antiterminators"/>
</dbReference>
<dbReference type="PROSITE" id="PS51372">
    <property type="entry name" value="PRD_2"/>
    <property type="match status" value="1"/>
</dbReference>
<dbReference type="InterPro" id="IPR011608">
    <property type="entry name" value="PRD"/>
</dbReference>
<name>A0A0D7X851_9BACL</name>
<organism evidence="8 9">
    <name type="scientific">Paenibacillus terrae</name>
    <dbReference type="NCBI Taxonomy" id="159743"/>
    <lineage>
        <taxon>Bacteria</taxon>
        <taxon>Bacillati</taxon>
        <taxon>Bacillota</taxon>
        <taxon>Bacilli</taxon>
        <taxon>Bacillales</taxon>
        <taxon>Paenibacillaceae</taxon>
        <taxon>Paenibacillus</taxon>
    </lineage>
</organism>
<feature type="domain" description="PRD" evidence="7">
    <location>
        <begin position="294"/>
        <end position="401"/>
    </location>
</feature>
<dbReference type="EMBL" id="JTHP01000002">
    <property type="protein sequence ID" value="KJD47294.1"/>
    <property type="molecule type" value="Genomic_DNA"/>
</dbReference>
<evidence type="ECO:0000313" key="9">
    <source>
        <dbReference type="Proteomes" id="UP000032534"/>
    </source>
</evidence>
<evidence type="ECO:0000256" key="1">
    <source>
        <dbReference type="ARBA" id="ARBA00022737"/>
    </source>
</evidence>
<reference evidence="8 9" key="1">
    <citation type="submission" date="2014-11" db="EMBL/GenBank/DDBJ databases">
        <title>Draft Genome Sequences of Paenibacillus polymyxa NRRL B-30509 and Paenibacillus terrae NRRL B-30644, Strains from a Poultry Environment that Produce Tridecaptin A and Paenicidins.</title>
        <authorList>
            <person name="van Belkum M.J."/>
            <person name="Lohans C.T."/>
            <person name="Vederas J.C."/>
        </authorList>
    </citation>
    <scope>NUCLEOTIDE SEQUENCE [LARGE SCALE GENOMIC DNA]</scope>
    <source>
        <strain evidence="8 9">NRRL B-30644</strain>
    </source>
</reference>
<dbReference type="GO" id="GO:0009401">
    <property type="term" value="P:phosphoenolpyruvate-dependent sugar phosphotransferase system"/>
    <property type="evidence" value="ECO:0007669"/>
    <property type="project" value="InterPro"/>
</dbReference>
<dbReference type="InterPro" id="IPR013196">
    <property type="entry name" value="HTH_11"/>
</dbReference>
<evidence type="ECO:0000256" key="2">
    <source>
        <dbReference type="ARBA" id="ARBA00023015"/>
    </source>
</evidence>
<dbReference type="PROSITE" id="PS51094">
    <property type="entry name" value="PTS_EIIA_TYPE_2"/>
    <property type="match status" value="1"/>
</dbReference>
<protein>
    <submittedName>
        <fullName evidence="8">Uncharacterized protein</fullName>
    </submittedName>
</protein>
<dbReference type="Gene3D" id="1.10.1790.10">
    <property type="entry name" value="PRD domain"/>
    <property type="match status" value="1"/>
</dbReference>
<keyword evidence="3" id="KW-0010">Activator</keyword>
<dbReference type="Pfam" id="PF05043">
    <property type="entry name" value="Mga"/>
    <property type="match status" value="1"/>
</dbReference>
<evidence type="ECO:0000259" key="5">
    <source>
        <dbReference type="PROSITE" id="PS51094"/>
    </source>
</evidence>
<dbReference type="PATRIC" id="fig|159743.3.peg.413"/>
<dbReference type="GO" id="GO:0008982">
    <property type="term" value="F:protein-N(PI)-phosphohistidine-sugar phosphotransferase activity"/>
    <property type="evidence" value="ECO:0007669"/>
    <property type="project" value="InterPro"/>
</dbReference>
<dbReference type="Pfam" id="PF08279">
    <property type="entry name" value="HTH_11"/>
    <property type="match status" value="1"/>
</dbReference>
<dbReference type="Proteomes" id="UP000032534">
    <property type="component" value="Unassembled WGS sequence"/>
</dbReference>
<dbReference type="PROSITE" id="PS51099">
    <property type="entry name" value="PTS_EIIB_TYPE_2"/>
    <property type="match status" value="1"/>
</dbReference>
<sequence>MNNRQISILLRILFGNDPLTGSSIAKEFLVSARTVRSDIKLLNNELSKYKVQIHSSKQVGYYIEPRDKKIIRGIFEEFNLTDQETDVPNTPIERTVYIVLKLLFSTDYITMETIADDIYVSKTTINYDIKRVSEVVHSFPSLQLTVSQTKGLLLSGNEISKRALLYHALQQGTTGKHLEIMNRIKYLFKEPHVYDDLIEFQKLVMNMLNSYGYFLTDQDIFSLFIDFFISMKRSQTGFIIDQQIEEELDPDIVKIVLAGMSKLMAEPEENELKYLQQRFQSKRLLNVKNDDSHTQNQEAVDIVKHLLVEIRSKFGINFLNNENLTHNLIQHISPLIYRLKTHTFEINPLKEETRRKYPFAFELSNVLVPIIKERYGLTINESELTYISLHLAVALEEVFDKPVVAIMCGSGLGTAQLLYRKLLSYYGERLNILGWYSMYQLEQVLNGDLGQVDFIVTTVPIEADTSIPVLQVNPLLNRSDLNKIEKYLQSPIRIHSQNSHESGNGHSFFSEGLFEYVRQPGDYFQVLRTLTANLLEQHMISDGEEFYQSVIEREQMQSTVLANLIALPHAMDYISTKTAISVGVLEEPIKHEGRKIKLVMLVAINPKEKEELNRLYSMIERILETDHVKALTSAENFQAFMANLM</sequence>
<keyword evidence="4" id="KW-0804">Transcription</keyword>
<dbReference type="Gene3D" id="3.40.50.2300">
    <property type="match status" value="1"/>
</dbReference>
<keyword evidence="1" id="KW-0677">Repeat</keyword>
<evidence type="ECO:0000256" key="4">
    <source>
        <dbReference type="ARBA" id="ARBA00023163"/>
    </source>
</evidence>
<feature type="domain" description="PTS EIIA type-2" evidence="5">
    <location>
        <begin position="507"/>
        <end position="645"/>
    </location>
</feature>
<dbReference type="InterPro" id="IPR036388">
    <property type="entry name" value="WH-like_DNA-bd_sf"/>
</dbReference>
<evidence type="ECO:0000313" key="8">
    <source>
        <dbReference type="EMBL" id="KJD47294.1"/>
    </source>
</evidence>
<dbReference type="Pfam" id="PF00874">
    <property type="entry name" value="PRD"/>
    <property type="match status" value="1"/>
</dbReference>
<dbReference type="SUPFAM" id="SSF55804">
    <property type="entry name" value="Phoshotransferase/anion transport protein"/>
    <property type="match status" value="1"/>
</dbReference>
<dbReference type="InterPro" id="IPR007737">
    <property type="entry name" value="Mga_HTH"/>
</dbReference>
<dbReference type="RefSeq" id="WP_044644525.1">
    <property type="nucleotide sequence ID" value="NZ_JTHP01000002.1"/>
</dbReference>
<dbReference type="PANTHER" id="PTHR30185:SF13">
    <property type="entry name" value="LICABCH OPERON REGULATOR-RELATED"/>
    <property type="match status" value="1"/>
</dbReference>
<keyword evidence="2" id="KW-0805">Transcription regulation</keyword>